<evidence type="ECO:0000256" key="6">
    <source>
        <dbReference type="ARBA" id="ARBA00022989"/>
    </source>
</evidence>
<dbReference type="Proteomes" id="UP001221519">
    <property type="component" value="Chromosome"/>
</dbReference>
<keyword evidence="13" id="KW-1185">Reference proteome</keyword>
<feature type="domain" description="Major facilitator superfamily (MFS) profile" evidence="9">
    <location>
        <begin position="7"/>
        <end position="397"/>
    </location>
</feature>
<evidence type="ECO:0000256" key="5">
    <source>
        <dbReference type="ARBA" id="ARBA00022692"/>
    </source>
</evidence>
<dbReference type="PROSITE" id="PS00216">
    <property type="entry name" value="SUGAR_TRANSPORT_1"/>
    <property type="match status" value="1"/>
</dbReference>
<evidence type="ECO:0000256" key="8">
    <source>
        <dbReference type="SAM" id="Phobius"/>
    </source>
</evidence>
<feature type="transmembrane region" description="Helical" evidence="8">
    <location>
        <begin position="171"/>
        <end position="188"/>
    </location>
</feature>
<evidence type="ECO:0000256" key="2">
    <source>
        <dbReference type="ARBA" id="ARBA00007520"/>
    </source>
</evidence>
<evidence type="ECO:0000313" key="11">
    <source>
        <dbReference type="EMBL" id="WDI04088.1"/>
    </source>
</evidence>
<comment type="subcellular location">
    <subcellularLocation>
        <location evidence="1">Cell membrane</location>
        <topology evidence="1">Multi-pass membrane protein</topology>
    </subcellularLocation>
</comment>
<keyword evidence="6 8" id="KW-1133">Transmembrane helix</keyword>
<name>A0AAX3N6S5_9BACL</name>
<evidence type="ECO:0000313" key="13">
    <source>
        <dbReference type="Proteomes" id="UP001221519"/>
    </source>
</evidence>
<dbReference type="Gene3D" id="1.20.1250.20">
    <property type="entry name" value="MFS general substrate transporter like domains"/>
    <property type="match status" value="1"/>
</dbReference>
<evidence type="ECO:0000259" key="9">
    <source>
        <dbReference type="PROSITE" id="PS50850"/>
    </source>
</evidence>
<dbReference type="PANTHER" id="PTHR43124">
    <property type="entry name" value="PURINE EFFLUX PUMP PBUE"/>
    <property type="match status" value="1"/>
</dbReference>
<feature type="transmembrane region" description="Helical" evidence="8">
    <location>
        <begin position="283"/>
        <end position="301"/>
    </location>
</feature>
<keyword evidence="5 8" id="KW-0812">Transmembrane</keyword>
<evidence type="ECO:0000256" key="1">
    <source>
        <dbReference type="ARBA" id="ARBA00004651"/>
    </source>
</evidence>
<dbReference type="InterPro" id="IPR050189">
    <property type="entry name" value="MFS_Efflux_Transporters"/>
</dbReference>
<dbReference type="AlphaFoldDB" id="A0AAX3N6S5"/>
<feature type="transmembrane region" description="Helical" evidence="8">
    <location>
        <begin position="101"/>
        <end position="127"/>
    </location>
</feature>
<dbReference type="InterPro" id="IPR011701">
    <property type="entry name" value="MFS"/>
</dbReference>
<organism evidence="10 12">
    <name type="scientific">Paenibacillus urinalis</name>
    <dbReference type="NCBI Taxonomy" id="521520"/>
    <lineage>
        <taxon>Bacteria</taxon>
        <taxon>Bacillati</taxon>
        <taxon>Bacillota</taxon>
        <taxon>Bacilli</taxon>
        <taxon>Bacillales</taxon>
        <taxon>Paenibacillaceae</taxon>
        <taxon>Paenibacillus</taxon>
    </lineage>
</organism>
<dbReference type="PROSITE" id="PS50850">
    <property type="entry name" value="MFS"/>
    <property type="match status" value="1"/>
</dbReference>
<comment type="similarity">
    <text evidence="2">Belongs to the major facilitator superfamily. TCR/Tet family.</text>
</comment>
<dbReference type="EMBL" id="CP118108">
    <property type="protein sequence ID" value="WDI04088.1"/>
    <property type="molecule type" value="Genomic_DNA"/>
</dbReference>
<feature type="transmembrane region" description="Helical" evidence="8">
    <location>
        <begin position="217"/>
        <end position="239"/>
    </location>
</feature>
<keyword evidence="3" id="KW-0813">Transport</keyword>
<gene>
    <name evidence="10" type="ORF">PUW23_09415</name>
    <name evidence="11" type="ORF">PUW25_09110</name>
</gene>
<keyword evidence="7 8" id="KW-0472">Membrane</keyword>
<evidence type="ECO:0000256" key="7">
    <source>
        <dbReference type="ARBA" id="ARBA00023136"/>
    </source>
</evidence>
<accession>A0AAX3N6S5</accession>
<feature type="transmembrane region" description="Helical" evidence="8">
    <location>
        <begin position="372"/>
        <end position="393"/>
    </location>
</feature>
<feature type="transmembrane region" description="Helical" evidence="8">
    <location>
        <begin position="73"/>
        <end position="95"/>
    </location>
</feature>
<feature type="transmembrane region" description="Helical" evidence="8">
    <location>
        <begin position="39"/>
        <end position="61"/>
    </location>
</feature>
<evidence type="ECO:0000256" key="3">
    <source>
        <dbReference type="ARBA" id="ARBA00022448"/>
    </source>
</evidence>
<dbReference type="InterPro" id="IPR020846">
    <property type="entry name" value="MFS_dom"/>
</dbReference>
<dbReference type="GO" id="GO:0005886">
    <property type="term" value="C:plasma membrane"/>
    <property type="evidence" value="ECO:0007669"/>
    <property type="project" value="UniProtKB-SubCell"/>
</dbReference>
<proteinExistence type="inferred from homology"/>
<dbReference type="Pfam" id="PF07690">
    <property type="entry name" value="MFS_1"/>
    <property type="match status" value="1"/>
</dbReference>
<dbReference type="GO" id="GO:0022857">
    <property type="term" value="F:transmembrane transporter activity"/>
    <property type="evidence" value="ECO:0007669"/>
    <property type="project" value="InterPro"/>
</dbReference>
<evidence type="ECO:0000313" key="10">
    <source>
        <dbReference type="EMBL" id="WDH84404.1"/>
    </source>
</evidence>
<feature type="transmembrane region" description="Helical" evidence="8">
    <location>
        <begin position="344"/>
        <end position="366"/>
    </location>
</feature>
<reference evidence="10 13" key="1">
    <citation type="submission" date="2023-02" db="EMBL/GenBank/DDBJ databases">
        <title>Pathogen: clinical or host-associated sample.</title>
        <authorList>
            <person name="Hergert J."/>
            <person name="Casey R."/>
            <person name="Wagner J."/>
            <person name="Young E.L."/>
            <person name="Oakeson K.F."/>
        </authorList>
    </citation>
    <scope>NUCLEOTIDE SEQUENCE</scope>
    <source>
        <strain evidence="11 13">2022CK-00829</strain>
        <strain evidence="10">2022CK-00830</strain>
    </source>
</reference>
<evidence type="ECO:0000256" key="4">
    <source>
        <dbReference type="ARBA" id="ARBA00022475"/>
    </source>
</evidence>
<dbReference type="RefSeq" id="WP_047909798.1">
    <property type="nucleotide sequence ID" value="NZ_CP118101.1"/>
</dbReference>
<dbReference type="CDD" id="cd17474">
    <property type="entry name" value="MFS_YfmO_like"/>
    <property type="match status" value="1"/>
</dbReference>
<dbReference type="InterPro" id="IPR001958">
    <property type="entry name" value="Tet-R_TetA/multi-R_MdtG-like"/>
</dbReference>
<dbReference type="PANTHER" id="PTHR43124:SF3">
    <property type="entry name" value="CHLORAMPHENICOL EFFLUX PUMP RV0191"/>
    <property type="match status" value="1"/>
</dbReference>
<dbReference type="SUPFAM" id="SSF103473">
    <property type="entry name" value="MFS general substrate transporter"/>
    <property type="match status" value="1"/>
</dbReference>
<dbReference type="Proteomes" id="UP001220962">
    <property type="component" value="Chromosome"/>
</dbReference>
<keyword evidence="4" id="KW-1003">Cell membrane</keyword>
<evidence type="ECO:0000313" key="12">
    <source>
        <dbReference type="Proteomes" id="UP001220962"/>
    </source>
</evidence>
<dbReference type="InterPro" id="IPR036259">
    <property type="entry name" value="MFS_trans_sf"/>
</dbReference>
<protein>
    <submittedName>
        <fullName evidence="10">MFS transporter</fullName>
    </submittedName>
</protein>
<dbReference type="PRINTS" id="PR01035">
    <property type="entry name" value="TCRTETA"/>
</dbReference>
<feature type="transmembrane region" description="Helical" evidence="8">
    <location>
        <begin position="307"/>
        <end position="332"/>
    </location>
</feature>
<dbReference type="EMBL" id="CP118101">
    <property type="protein sequence ID" value="WDH84404.1"/>
    <property type="molecule type" value="Genomic_DNA"/>
</dbReference>
<sequence>MENKKLDLAALSSIPLIMTLGNSALIPILPQISRELKVSTFMVSMLITVYAVVAIILIPIAGYLSDRFGRKAVIIPSLIIAALGGAVSAGAAWWLTNGAAYWVILGGRLLQGVGAAGAFPIVIPLVGDMFEDEEQVSKSLGIIETSNTLGKVLSPIIGAALGVWLWYAPFLMIPVLCLISVLLVIFLVKSPGTKKEAPSFREFIGSLKDILAEKGRWLYAIFAVGCICMFVIFGVLFYLSEVLESRYDIHGVTKGFILAIPLAALCLSSYWSGKMIGKHKKRMKWIGCFGLILMTASLVVMGFSSQIYYVIGVFTAGGIGIGAALPCLDALITEGIEEEQRGTITALFSSMRFIGVSLGPPVISILLNTSHFILFMTLAAVGAAGILLTLFAIRPSEDKGDTNGNSKKSKNVHYRLGGKSMVRVKRKV</sequence>
<dbReference type="InterPro" id="IPR005829">
    <property type="entry name" value="Sugar_transporter_CS"/>
</dbReference>
<feature type="transmembrane region" description="Helical" evidence="8">
    <location>
        <begin position="251"/>
        <end position="271"/>
    </location>
</feature>